<organism evidence="3 4">
    <name type="scientific">Reticulibacter mediterranei</name>
    <dbReference type="NCBI Taxonomy" id="2778369"/>
    <lineage>
        <taxon>Bacteria</taxon>
        <taxon>Bacillati</taxon>
        <taxon>Chloroflexota</taxon>
        <taxon>Ktedonobacteria</taxon>
        <taxon>Ktedonobacterales</taxon>
        <taxon>Reticulibacteraceae</taxon>
        <taxon>Reticulibacter</taxon>
    </lineage>
</organism>
<feature type="transmembrane region" description="Helical" evidence="2">
    <location>
        <begin position="326"/>
        <end position="350"/>
    </location>
</feature>
<protein>
    <recommendedName>
        <fullName evidence="5">TrbL/VirB6 plasmid conjugal transfer protein</fullName>
    </recommendedName>
</protein>
<dbReference type="Proteomes" id="UP000597444">
    <property type="component" value="Unassembled WGS sequence"/>
</dbReference>
<feature type="compositionally biased region" description="Polar residues" evidence="1">
    <location>
        <begin position="50"/>
        <end position="67"/>
    </location>
</feature>
<keyword evidence="2" id="KW-0812">Transmembrane</keyword>
<accession>A0A8J3IFN2</accession>
<evidence type="ECO:0000313" key="3">
    <source>
        <dbReference type="EMBL" id="GHO93656.1"/>
    </source>
</evidence>
<keyword evidence="2" id="KW-0472">Membrane</keyword>
<feature type="region of interest" description="Disordered" evidence="1">
    <location>
        <begin position="50"/>
        <end position="70"/>
    </location>
</feature>
<dbReference type="RefSeq" id="WP_220204430.1">
    <property type="nucleotide sequence ID" value="NZ_BNJK01000001.1"/>
</dbReference>
<dbReference type="AlphaFoldDB" id="A0A8J3IFN2"/>
<dbReference type="EMBL" id="BNJK01000001">
    <property type="protein sequence ID" value="GHO93656.1"/>
    <property type="molecule type" value="Genomic_DNA"/>
</dbReference>
<feature type="transmembrane region" description="Helical" evidence="2">
    <location>
        <begin position="126"/>
        <end position="147"/>
    </location>
</feature>
<feature type="transmembrane region" description="Helical" evidence="2">
    <location>
        <begin position="410"/>
        <end position="437"/>
    </location>
</feature>
<feature type="transmembrane region" description="Helical" evidence="2">
    <location>
        <begin position="294"/>
        <end position="314"/>
    </location>
</feature>
<feature type="transmembrane region" description="Helical" evidence="2">
    <location>
        <begin position="168"/>
        <end position="188"/>
    </location>
</feature>
<evidence type="ECO:0000256" key="2">
    <source>
        <dbReference type="SAM" id="Phobius"/>
    </source>
</evidence>
<keyword evidence="2" id="KW-1133">Transmembrane helix</keyword>
<proteinExistence type="predicted"/>
<sequence>MGKNIVMRLLAHSQKRKKRFFRRADLIFWLFLLGISITALLTPPMQQAKSQPIATTHQTGRPSSYASPMQPHDVCDAQGNCYPDGADLTSSQSPNAGKIQDPISDDAFMFFTRPDLTVGQDGVKQLWTGGVAIVDVFIVLLIAFNGIRIMVSGTMFRYADVAESIPRVLVALIAAHISLALVSILIGLNNNLCSAFLSWANTLQTHSTNMPGNVSFKSIFVDSFKKILTGGGGGLLSGVVGTVKGLVTGGVGGAVNGAISGLLSSLFGILPYLILELMALTMSAMLFGQLIVRILLIDLYTVISAPCIACWALPGRSGQGATSFWLQGTITTVMSQFLQTVGIIVSMFIFDNIFKVIDGKLPGFMGKDSMMAGVNLSQLIVYIAFLWFIIRMPTLFRLNPSTQMIMSGGAAVGSAVSGAVGGVASAAATGVSLVMLVK</sequence>
<reference evidence="3" key="1">
    <citation type="submission" date="2020-10" db="EMBL/GenBank/DDBJ databases">
        <title>Taxonomic study of unclassified bacteria belonging to the class Ktedonobacteria.</title>
        <authorList>
            <person name="Yabe S."/>
            <person name="Wang C.M."/>
            <person name="Zheng Y."/>
            <person name="Sakai Y."/>
            <person name="Cavaletti L."/>
            <person name="Monciardini P."/>
            <person name="Donadio S."/>
        </authorList>
    </citation>
    <scope>NUCLEOTIDE SEQUENCE</scope>
    <source>
        <strain evidence="3">ID150040</strain>
    </source>
</reference>
<keyword evidence="4" id="KW-1185">Reference proteome</keyword>
<feature type="transmembrane region" description="Helical" evidence="2">
    <location>
        <begin position="371"/>
        <end position="390"/>
    </location>
</feature>
<evidence type="ECO:0008006" key="5">
    <source>
        <dbReference type="Google" id="ProtNLM"/>
    </source>
</evidence>
<comment type="caution">
    <text evidence="3">The sequence shown here is derived from an EMBL/GenBank/DDBJ whole genome shotgun (WGS) entry which is preliminary data.</text>
</comment>
<evidence type="ECO:0000256" key="1">
    <source>
        <dbReference type="SAM" id="MobiDB-lite"/>
    </source>
</evidence>
<evidence type="ECO:0000313" key="4">
    <source>
        <dbReference type="Proteomes" id="UP000597444"/>
    </source>
</evidence>
<gene>
    <name evidence="3" type="ORF">KSF_037040</name>
</gene>
<name>A0A8J3IFN2_9CHLR</name>